<evidence type="ECO:0000256" key="1">
    <source>
        <dbReference type="SAM" id="SignalP"/>
    </source>
</evidence>
<reference evidence="3" key="1">
    <citation type="submission" date="2022-07" db="EMBL/GenBank/DDBJ databases">
        <authorList>
            <person name="Otstavnykh N."/>
            <person name="Isaeva M."/>
            <person name="Bystritskaya E."/>
        </authorList>
    </citation>
    <scope>NUCLEOTIDE SEQUENCE</scope>
    <source>
        <strain evidence="3">KCTC 52189</strain>
    </source>
</reference>
<dbReference type="Pfam" id="PF12697">
    <property type="entry name" value="Abhydrolase_6"/>
    <property type="match status" value="1"/>
</dbReference>
<feature type="chain" id="PRO_5042137260" evidence="1">
    <location>
        <begin position="18"/>
        <end position="239"/>
    </location>
</feature>
<organism evidence="3 4">
    <name type="scientific">Marimonas arenosa</name>
    <dbReference type="NCBI Taxonomy" id="1795305"/>
    <lineage>
        <taxon>Bacteria</taxon>
        <taxon>Pseudomonadati</taxon>
        <taxon>Pseudomonadota</taxon>
        <taxon>Alphaproteobacteria</taxon>
        <taxon>Rhodobacterales</taxon>
        <taxon>Paracoccaceae</taxon>
        <taxon>Marimonas</taxon>
    </lineage>
</organism>
<dbReference type="InterPro" id="IPR029058">
    <property type="entry name" value="AB_hydrolase_fold"/>
</dbReference>
<dbReference type="EMBL" id="JANHAX010000002">
    <property type="protein sequence ID" value="MDQ2090214.1"/>
    <property type="molecule type" value="Genomic_DNA"/>
</dbReference>
<evidence type="ECO:0000313" key="4">
    <source>
        <dbReference type="Proteomes" id="UP001226762"/>
    </source>
</evidence>
<proteinExistence type="predicted"/>
<evidence type="ECO:0000259" key="2">
    <source>
        <dbReference type="Pfam" id="PF12697"/>
    </source>
</evidence>
<keyword evidence="1" id="KW-0732">Signal</keyword>
<dbReference type="PANTHER" id="PTHR37946:SF1">
    <property type="entry name" value="SLL1969 PROTEIN"/>
    <property type="match status" value="1"/>
</dbReference>
<comment type="caution">
    <text evidence="3">The sequence shown here is derived from an EMBL/GenBank/DDBJ whole genome shotgun (WGS) entry which is preliminary data.</text>
</comment>
<keyword evidence="3" id="KW-0378">Hydrolase</keyword>
<dbReference type="PANTHER" id="PTHR37946">
    <property type="entry name" value="SLL1969 PROTEIN"/>
    <property type="match status" value="1"/>
</dbReference>
<dbReference type="AlphaFoldDB" id="A0AAE4B5C7"/>
<feature type="domain" description="AB hydrolase-1" evidence="2">
    <location>
        <begin position="20"/>
        <end position="132"/>
    </location>
</feature>
<protein>
    <submittedName>
        <fullName evidence="3">Alpha/beta fold hydrolase</fullName>
    </submittedName>
</protein>
<gene>
    <name evidence="3" type="ORF">NO357_09930</name>
</gene>
<accession>A0AAE4B5C7</accession>
<dbReference type="InterPro" id="IPR000073">
    <property type="entry name" value="AB_hydrolase_1"/>
</dbReference>
<evidence type="ECO:0000313" key="3">
    <source>
        <dbReference type="EMBL" id="MDQ2090214.1"/>
    </source>
</evidence>
<feature type="signal peptide" evidence="1">
    <location>
        <begin position="1"/>
        <end position="17"/>
    </location>
</feature>
<dbReference type="Gene3D" id="3.40.50.1820">
    <property type="entry name" value="alpha/beta hydrolase"/>
    <property type="match status" value="1"/>
</dbReference>
<dbReference type="GO" id="GO:0016787">
    <property type="term" value="F:hydrolase activity"/>
    <property type="evidence" value="ECO:0007669"/>
    <property type="project" value="UniProtKB-KW"/>
</dbReference>
<dbReference type="SUPFAM" id="SSF53474">
    <property type="entry name" value="alpha/beta-Hydrolases"/>
    <property type="match status" value="1"/>
</dbReference>
<sequence length="239" mass="26048">MRWLALLLMLLPAALRADCVVLLHGLARTEISFLVLEEVLEAEGYQVVRPGYPSTEEPILSLVVKTLPRAVDSCVAGKVHFVTHSMGGILVRTWLETYRPPNLGRVVMLAPPNHGSELVDRFGDWEVFGWFNGPAGLQLGTGPDALPQHLGPVKFELGVIAGNRSLSPAYSVILPGPDDGKVSVASTKVEGMKDHLVLPVTHTFMMNNPLVIAQVLTFLKTGRFDHDLKMGDLVWGGDQ</sequence>
<reference evidence="3" key="2">
    <citation type="submission" date="2023-02" db="EMBL/GenBank/DDBJ databases">
        <title>'Rhodoalgimonas zhirmunskyi' gen. nov., isolated from a red alga.</title>
        <authorList>
            <person name="Nedashkovskaya O.I."/>
            <person name="Otstavnykh N.Y."/>
            <person name="Bystritskaya E.P."/>
            <person name="Balabanova L.A."/>
            <person name="Isaeva M.P."/>
        </authorList>
    </citation>
    <scope>NUCLEOTIDE SEQUENCE</scope>
    <source>
        <strain evidence="3">KCTC 52189</strain>
    </source>
</reference>
<keyword evidence="4" id="KW-1185">Reference proteome</keyword>
<dbReference type="Proteomes" id="UP001226762">
    <property type="component" value="Unassembled WGS sequence"/>
</dbReference>
<dbReference type="RefSeq" id="WP_306735479.1">
    <property type="nucleotide sequence ID" value="NZ_JANHAX010000002.1"/>
</dbReference>
<name>A0AAE4B5C7_9RHOB</name>